<dbReference type="AlphaFoldDB" id="A0A0F9D8N3"/>
<name>A0A0F9D8N3_9ZZZZ</name>
<dbReference type="EMBL" id="LAZR01029989">
    <property type="protein sequence ID" value="KKL57939.1"/>
    <property type="molecule type" value="Genomic_DNA"/>
</dbReference>
<feature type="non-terminal residue" evidence="1">
    <location>
        <position position="1"/>
    </location>
</feature>
<accession>A0A0F9D8N3</accession>
<reference evidence="1" key="1">
    <citation type="journal article" date="2015" name="Nature">
        <title>Complex archaea that bridge the gap between prokaryotes and eukaryotes.</title>
        <authorList>
            <person name="Spang A."/>
            <person name="Saw J.H."/>
            <person name="Jorgensen S.L."/>
            <person name="Zaremba-Niedzwiedzka K."/>
            <person name="Martijn J."/>
            <person name="Lind A.E."/>
            <person name="van Eijk R."/>
            <person name="Schleper C."/>
            <person name="Guy L."/>
            <person name="Ettema T.J."/>
        </authorList>
    </citation>
    <scope>NUCLEOTIDE SEQUENCE</scope>
</reference>
<evidence type="ECO:0000313" key="1">
    <source>
        <dbReference type="EMBL" id="KKL57939.1"/>
    </source>
</evidence>
<comment type="caution">
    <text evidence="1">The sequence shown here is derived from an EMBL/GenBank/DDBJ whole genome shotgun (WGS) entry which is preliminary data.</text>
</comment>
<proteinExistence type="predicted"/>
<protein>
    <submittedName>
        <fullName evidence="1">Uncharacterized protein</fullName>
    </submittedName>
</protein>
<sequence>DLATFHIAPVPEAPLGVNAIRLQGSNANGSTAMELRYFDRYFGI</sequence>
<organism evidence="1">
    <name type="scientific">marine sediment metagenome</name>
    <dbReference type="NCBI Taxonomy" id="412755"/>
    <lineage>
        <taxon>unclassified sequences</taxon>
        <taxon>metagenomes</taxon>
        <taxon>ecological metagenomes</taxon>
    </lineage>
</organism>
<gene>
    <name evidence="1" type="ORF">LCGC14_2230370</name>
</gene>